<proteinExistence type="predicted"/>
<keyword evidence="2" id="KW-1185">Reference proteome</keyword>
<organism evidence="1 2">
    <name type="scientific">Opisthorchis viverrini</name>
    <name type="common">Southeast Asian liver fluke</name>
    <dbReference type="NCBI Taxonomy" id="6198"/>
    <lineage>
        <taxon>Eukaryota</taxon>
        <taxon>Metazoa</taxon>
        <taxon>Spiralia</taxon>
        <taxon>Lophotrochozoa</taxon>
        <taxon>Platyhelminthes</taxon>
        <taxon>Trematoda</taxon>
        <taxon>Digenea</taxon>
        <taxon>Opisthorchiida</taxon>
        <taxon>Opisthorchiata</taxon>
        <taxon>Opisthorchiidae</taxon>
        <taxon>Opisthorchis</taxon>
    </lineage>
</organism>
<protein>
    <submittedName>
        <fullName evidence="1">Uncharacterized protein</fullName>
    </submittedName>
</protein>
<sequence>MTRRRSGGGEGWLLFSQIGGPSGLAKDDISICIGKARAVFVKPHHLRYRRDISSSVSYNAAPILLYGSETWPLRAEDV</sequence>
<dbReference type="CTD" id="20320597"/>
<dbReference type="OrthoDB" id="8063258at2759"/>
<evidence type="ECO:0000313" key="2">
    <source>
        <dbReference type="Proteomes" id="UP000054324"/>
    </source>
</evidence>
<accession>A0A074ZG88</accession>
<reference evidence="1 2" key="1">
    <citation type="submission" date="2013-11" db="EMBL/GenBank/DDBJ databases">
        <title>Opisthorchis viverrini - life in the bile duct.</title>
        <authorList>
            <person name="Young N.D."/>
            <person name="Nagarajan N."/>
            <person name="Lin S.J."/>
            <person name="Korhonen P.K."/>
            <person name="Jex A.R."/>
            <person name="Hall R.S."/>
            <person name="Safavi-Hemami H."/>
            <person name="Kaewkong W."/>
            <person name="Bertrand D."/>
            <person name="Gao S."/>
            <person name="Seet Q."/>
            <person name="Wongkham S."/>
            <person name="Teh B.T."/>
            <person name="Wongkham C."/>
            <person name="Intapan P.M."/>
            <person name="Maleewong W."/>
            <person name="Yang X."/>
            <person name="Hu M."/>
            <person name="Wang Z."/>
            <person name="Hofmann A."/>
            <person name="Sternberg P.W."/>
            <person name="Tan P."/>
            <person name="Wang J."/>
            <person name="Gasser R.B."/>
        </authorList>
    </citation>
    <scope>NUCLEOTIDE SEQUENCE [LARGE SCALE GENOMIC DNA]</scope>
</reference>
<gene>
    <name evidence="1" type="ORF">T265_06418</name>
</gene>
<dbReference type="Proteomes" id="UP000054324">
    <property type="component" value="Unassembled WGS sequence"/>
</dbReference>
<name>A0A074ZG88_OPIVI</name>
<dbReference type="AlphaFoldDB" id="A0A074ZG88"/>
<dbReference type="KEGG" id="ovi:T265_06418"/>
<evidence type="ECO:0000313" key="1">
    <source>
        <dbReference type="EMBL" id="KER26301.1"/>
    </source>
</evidence>
<dbReference type="EMBL" id="KL596751">
    <property type="protein sequence ID" value="KER26301.1"/>
    <property type="molecule type" value="Genomic_DNA"/>
</dbReference>
<dbReference type="RefSeq" id="XP_009169940.1">
    <property type="nucleotide sequence ID" value="XM_009171676.1"/>
</dbReference>
<dbReference type="GeneID" id="20320597"/>